<dbReference type="Pfam" id="PF00009">
    <property type="entry name" value="GTP_EFTU"/>
    <property type="match status" value="1"/>
</dbReference>
<keyword evidence="9" id="KW-0862">Zinc</keyword>
<feature type="compositionally biased region" description="Low complexity" evidence="18">
    <location>
        <begin position="49"/>
        <end position="64"/>
    </location>
</feature>
<feature type="region of interest" description="Disordered" evidence="18">
    <location>
        <begin position="1032"/>
        <end position="1063"/>
    </location>
</feature>
<dbReference type="FunFam" id="3.40.50.300:FF:000019">
    <property type="entry name" value="Translation initiation factor IF-2"/>
    <property type="match status" value="1"/>
</dbReference>
<dbReference type="SUPFAM" id="SSF50447">
    <property type="entry name" value="Translation proteins"/>
    <property type="match status" value="2"/>
</dbReference>
<dbReference type="InterPro" id="IPR005225">
    <property type="entry name" value="Small_GTP-bd"/>
</dbReference>
<feature type="compositionally biased region" description="Basic and acidic residues" evidence="18">
    <location>
        <begin position="537"/>
        <end position="547"/>
    </location>
</feature>
<dbReference type="InterPro" id="IPR023115">
    <property type="entry name" value="TIF_IF2_dom3"/>
</dbReference>
<sequence length="1271" mass="138566">MTLFGRVHESNHNPQFNHHDKAEMSTAKPQVKRTYGSQIPRTRIAAKESSLGTSSSSPPSVPDTTLKRKRPLADLFLNNSPPKRIRTSCKSSALTRADNIVKKAAKKETGLTQLHFCIDQSTLRSCPLCDLTYTRGSLDDENLHKAHCSRVQKGMEWGREENKDTGWNDGTCTIIEEDIVLASGERGRIVAIKPAAGRKLGTKLSSYLKTVNLALSAPDMPAPALKLCKAYLFLLRTPGCSREKIVGCIVAQRISEAMEVATAAEVSKLANAGESLVHVEGNLYCKPKELPTAMGIPRLFVSSAHRRKGIAKALLDGAARTFIHGCELDPGKGEIAFSQPTSMGRTVMEKWGSGGISPIDLHVDPGPFISFSLLAGTDLYRRGHALLQTFFSDTAAAVKPAAHNLGKWDRPRSAPTESKYASIRKPDPENRSGLSNDSMSLREIPDIAPSYQPNLSKWTRQEPLRTPKKARLEGLEKRTPNRRRQVEEDNSNRLSKSATSQQIPKFPEEPASRRTPHDLGSSGESGLQRDPAPHLVSRQEETQDSERSSSSAAAAERDVGLGESQGSTKSEAYPEPVVSEYTETYETEFIGQDGRYKQRRSRRENYKERGSVIQRLQSGENIEIPYHSRTHRDHLGQAKRHTKKPKEKLVAIDVAIPSIVSVENLSRLLDVRLETLQDCMYRNGMEELSSHDHILSSGDASLLAMEFNRNPVIDDNAAFDIYAAPPHPEPATLPRRPPIVTIMGHVDHGKTTLLDTLRSSSVAKGEAGGITQHIGAFSVPVRSTLNSPDSPHSITFLDTPGHAAFSAMRARGAQVTDIIVLVVAADDGVMPQTKEVINLIKKEKGKVGVVVAINKVDKPGVDVSKVQNDLWAEGIELEVMGGDVPSVEVSGLTGHGLENLIETISLLSELQDIRAETDGLAHGYVLESKVTKGFGNTATVLLTRGRLAPSSHIISGTTYAKVRRLMDFSGATIKEASPGTAVVVSGWKELPSAGDEVLQGKENDIKLAVENRKCKASLAATLEDVEAINAARRHEREERERKANENPDEAEQRNVRAPAKESGPRELRLVLKGDVSGSVEALAAAVQAIGNKDAVTKVISTGVGEVTESDVMLAKAAEGMVIAFCVNVPRVANQVASQNKVPVSSSNVIYKVLDEVKERVVKLLPRIVEKRVTGEAKVLEIFDITGKAKSIIKVAGCRVSNGIIEKNKQARVLRGGETVHDGTLSALRILKREVLEVKKGLECGISLNDFNDLRAGDHLQFYEEVEKLAQL</sequence>
<dbReference type="Pfam" id="PF13878">
    <property type="entry name" value="zf-C2H2_3"/>
    <property type="match status" value="1"/>
</dbReference>
<dbReference type="FunFam" id="3.40.50.10050:FF:000001">
    <property type="entry name" value="Translation initiation factor IF-2"/>
    <property type="match status" value="1"/>
</dbReference>
<keyword evidence="12" id="KW-0496">Mitochondrion</keyword>
<evidence type="ECO:0000256" key="4">
    <source>
        <dbReference type="ARBA" id="ARBA00022540"/>
    </source>
</evidence>
<reference evidence="20" key="1">
    <citation type="submission" date="2016-06" db="EMBL/GenBank/DDBJ databases">
        <title>Draft Genome sequence of the fungus Inonotus baumii.</title>
        <authorList>
            <person name="Zhu H."/>
            <person name="Lin W."/>
        </authorList>
    </citation>
    <scope>NUCLEOTIDE SEQUENCE</scope>
    <source>
        <strain evidence="20">821</strain>
    </source>
</reference>
<dbReference type="InterPro" id="IPR015760">
    <property type="entry name" value="TIF_IF2"/>
</dbReference>
<dbReference type="EMBL" id="LNZH02000216">
    <property type="protein sequence ID" value="OCB84214.1"/>
    <property type="molecule type" value="Genomic_DNA"/>
</dbReference>
<dbReference type="CDD" id="cd01887">
    <property type="entry name" value="IF2_eIF5B"/>
    <property type="match status" value="1"/>
</dbReference>
<evidence type="ECO:0000256" key="8">
    <source>
        <dbReference type="ARBA" id="ARBA00022771"/>
    </source>
</evidence>
<evidence type="ECO:0000256" key="6">
    <source>
        <dbReference type="ARBA" id="ARBA00022723"/>
    </source>
</evidence>
<keyword evidence="10" id="KW-0648">Protein biosynthesis</keyword>
<dbReference type="CDD" id="cd03692">
    <property type="entry name" value="mtIF2_IVc"/>
    <property type="match status" value="1"/>
</dbReference>
<dbReference type="Pfam" id="PF11987">
    <property type="entry name" value="IF-2"/>
    <property type="match status" value="1"/>
</dbReference>
<keyword evidence="5" id="KW-0808">Transferase</keyword>
<dbReference type="GO" id="GO:0016746">
    <property type="term" value="F:acyltransferase activity"/>
    <property type="evidence" value="ECO:0007669"/>
    <property type="project" value="UniProtKB-KW"/>
</dbReference>
<evidence type="ECO:0000256" key="1">
    <source>
        <dbReference type="ARBA" id="ARBA00004123"/>
    </source>
</evidence>
<evidence type="ECO:0000259" key="19">
    <source>
        <dbReference type="PROSITE" id="PS51722"/>
    </source>
</evidence>
<dbReference type="GO" id="GO:0003924">
    <property type="term" value="F:GTPase activity"/>
    <property type="evidence" value="ECO:0007669"/>
    <property type="project" value="InterPro"/>
</dbReference>
<dbReference type="InterPro" id="IPR000795">
    <property type="entry name" value="T_Tr_GTP-bd_dom"/>
</dbReference>
<dbReference type="Gene3D" id="3.40.50.300">
    <property type="entry name" value="P-loop containing nucleotide triphosphate hydrolases"/>
    <property type="match status" value="1"/>
</dbReference>
<dbReference type="FunFam" id="2.40.30.10:FF:000008">
    <property type="entry name" value="Translation initiation factor IF-2"/>
    <property type="match status" value="1"/>
</dbReference>
<evidence type="ECO:0000256" key="2">
    <source>
        <dbReference type="ARBA" id="ARBA00004173"/>
    </source>
</evidence>
<keyword evidence="21" id="KW-1185">Reference proteome</keyword>
<dbReference type="GO" id="GO:0003743">
    <property type="term" value="F:translation initiation factor activity"/>
    <property type="evidence" value="ECO:0007669"/>
    <property type="project" value="UniProtKB-KW"/>
</dbReference>
<feature type="compositionally biased region" description="Basic and acidic residues" evidence="18">
    <location>
        <begin position="506"/>
        <end position="517"/>
    </location>
</feature>
<keyword evidence="13" id="KW-0342">GTP-binding</keyword>
<dbReference type="Gene3D" id="2.40.30.10">
    <property type="entry name" value="Translation factors"/>
    <property type="match status" value="2"/>
</dbReference>
<dbReference type="GO" id="GO:0005634">
    <property type="term" value="C:nucleus"/>
    <property type="evidence" value="ECO:0007669"/>
    <property type="project" value="UniProtKB-SubCell"/>
</dbReference>
<dbReference type="InterPro" id="IPR009000">
    <property type="entry name" value="Transl_B-barrel_sf"/>
</dbReference>
<keyword evidence="11" id="KW-0809">Transit peptide</keyword>
<keyword evidence="15" id="KW-0131">Cell cycle</keyword>
<evidence type="ECO:0000256" key="10">
    <source>
        <dbReference type="ARBA" id="ARBA00022917"/>
    </source>
</evidence>
<feature type="domain" description="Tr-type G" evidence="19">
    <location>
        <begin position="735"/>
        <end position="912"/>
    </location>
</feature>
<gene>
    <name evidence="20" type="ORF">A7U60_g8890</name>
</gene>
<keyword evidence="7" id="KW-0547">Nucleotide-binding</keyword>
<dbReference type="AlphaFoldDB" id="A0A9Q5N856"/>
<evidence type="ECO:0000313" key="20">
    <source>
        <dbReference type="EMBL" id="OCB84214.1"/>
    </source>
</evidence>
<comment type="subcellular location">
    <subcellularLocation>
        <location evidence="2">Mitochondrion</location>
    </subcellularLocation>
    <subcellularLocation>
        <location evidence="1">Nucleus</location>
    </subcellularLocation>
</comment>
<evidence type="ECO:0000256" key="14">
    <source>
        <dbReference type="ARBA" id="ARBA00023242"/>
    </source>
</evidence>
<dbReference type="OrthoDB" id="361630at2759"/>
<dbReference type="Pfam" id="PF22042">
    <property type="entry name" value="EF-G_D2"/>
    <property type="match status" value="1"/>
</dbReference>
<evidence type="ECO:0000256" key="16">
    <source>
        <dbReference type="ARBA" id="ARBA00023315"/>
    </source>
</evidence>
<evidence type="ECO:0000256" key="17">
    <source>
        <dbReference type="ARBA" id="ARBA00044200"/>
    </source>
</evidence>
<evidence type="ECO:0000256" key="12">
    <source>
        <dbReference type="ARBA" id="ARBA00023128"/>
    </source>
</evidence>
<feature type="region of interest" description="Disordered" evidence="18">
    <location>
        <begin position="1"/>
        <end position="70"/>
    </location>
</feature>
<evidence type="ECO:0000256" key="3">
    <source>
        <dbReference type="ARBA" id="ARBA00007733"/>
    </source>
</evidence>
<keyword evidence="16" id="KW-0012">Acyltransferase</keyword>
<dbReference type="InterPro" id="IPR028005">
    <property type="entry name" value="AcTrfase_ESCO_Znf_dom"/>
</dbReference>
<evidence type="ECO:0000256" key="18">
    <source>
        <dbReference type="SAM" id="MobiDB-lite"/>
    </source>
</evidence>
<dbReference type="SUPFAM" id="SSF52156">
    <property type="entry name" value="Initiation factor IF2/eIF5b, domain 3"/>
    <property type="match status" value="1"/>
</dbReference>
<accession>A0A9Q5N856</accession>
<dbReference type="NCBIfam" id="TIGR00487">
    <property type="entry name" value="IF-2"/>
    <property type="match status" value="1"/>
</dbReference>
<dbReference type="GO" id="GO:0008270">
    <property type="term" value="F:zinc ion binding"/>
    <property type="evidence" value="ECO:0007669"/>
    <property type="project" value="UniProtKB-KW"/>
</dbReference>
<evidence type="ECO:0000256" key="5">
    <source>
        <dbReference type="ARBA" id="ARBA00022679"/>
    </source>
</evidence>
<keyword evidence="6" id="KW-0479">Metal-binding</keyword>
<evidence type="ECO:0000256" key="15">
    <source>
        <dbReference type="ARBA" id="ARBA00023306"/>
    </source>
</evidence>
<dbReference type="InterPro" id="IPR053905">
    <property type="entry name" value="EF-G-like_DII"/>
</dbReference>
<dbReference type="InterPro" id="IPR028009">
    <property type="entry name" value="ESCO_Acetyltransf_dom"/>
</dbReference>
<dbReference type="NCBIfam" id="TIGR00231">
    <property type="entry name" value="small_GTP"/>
    <property type="match status" value="1"/>
</dbReference>
<dbReference type="InterPro" id="IPR027417">
    <property type="entry name" value="P-loop_NTPase"/>
</dbReference>
<dbReference type="Gene3D" id="3.40.50.10050">
    <property type="entry name" value="Translation initiation factor IF- 2, domain 3"/>
    <property type="match status" value="1"/>
</dbReference>
<dbReference type="GO" id="GO:0005525">
    <property type="term" value="F:GTP binding"/>
    <property type="evidence" value="ECO:0007669"/>
    <property type="project" value="UniProtKB-KW"/>
</dbReference>
<dbReference type="InterPro" id="IPR036925">
    <property type="entry name" value="TIF_IF2_dom3_sf"/>
</dbReference>
<feature type="compositionally biased region" description="Polar residues" evidence="18">
    <location>
        <begin position="492"/>
        <end position="503"/>
    </location>
</feature>
<dbReference type="PROSITE" id="PS51722">
    <property type="entry name" value="G_TR_2"/>
    <property type="match status" value="1"/>
</dbReference>
<proteinExistence type="inferred from homology"/>
<dbReference type="PRINTS" id="PR00315">
    <property type="entry name" value="ELONGATNFCT"/>
</dbReference>
<dbReference type="Proteomes" id="UP000757232">
    <property type="component" value="Unassembled WGS sequence"/>
</dbReference>
<dbReference type="InterPro" id="IPR000178">
    <property type="entry name" value="TF_IF2_bacterial-like"/>
</dbReference>
<evidence type="ECO:0000256" key="7">
    <source>
        <dbReference type="ARBA" id="ARBA00022741"/>
    </source>
</evidence>
<name>A0A9Q5N856_SANBA</name>
<keyword evidence="14" id="KW-0539">Nucleus</keyword>
<evidence type="ECO:0000256" key="9">
    <source>
        <dbReference type="ARBA" id="ARBA00022833"/>
    </source>
</evidence>
<feature type="compositionally biased region" description="Basic and acidic residues" evidence="18">
    <location>
        <begin position="1"/>
        <end position="23"/>
    </location>
</feature>
<comment type="caution">
    <text evidence="20">The sequence shown here is derived from an EMBL/GenBank/DDBJ whole genome shotgun (WGS) entry which is preliminary data.</text>
</comment>
<organism evidence="20 21">
    <name type="scientific">Sanghuangporus baumii</name>
    <name type="common">Phellinus baumii</name>
    <dbReference type="NCBI Taxonomy" id="108892"/>
    <lineage>
        <taxon>Eukaryota</taxon>
        <taxon>Fungi</taxon>
        <taxon>Dikarya</taxon>
        <taxon>Basidiomycota</taxon>
        <taxon>Agaricomycotina</taxon>
        <taxon>Agaricomycetes</taxon>
        <taxon>Hymenochaetales</taxon>
        <taxon>Hymenochaetaceae</taxon>
        <taxon>Sanghuangporus</taxon>
    </lineage>
</organism>
<evidence type="ECO:0000256" key="13">
    <source>
        <dbReference type="ARBA" id="ARBA00023134"/>
    </source>
</evidence>
<dbReference type="PANTHER" id="PTHR43381:SF20">
    <property type="entry name" value="TRANSLATION INITIATION FACTOR IF-2, MITOCHONDRIAL"/>
    <property type="match status" value="1"/>
</dbReference>
<protein>
    <recommendedName>
        <fullName evidence="17">Translation initiation factor IF-2, mitochondrial</fullName>
    </recommendedName>
</protein>
<keyword evidence="4 20" id="KW-0396">Initiation factor</keyword>
<evidence type="ECO:0000313" key="21">
    <source>
        <dbReference type="Proteomes" id="UP000757232"/>
    </source>
</evidence>
<dbReference type="SUPFAM" id="SSF52540">
    <property type="entry name" value="P-loop containing nucleoside triphosphate hydrolases"/>
    <property type="match status" value="1"/>
</dbReference>
<feature type="compositionally biased region" description="Basic and acidic residues" evidence="18">
    <location>
        <begin position="459"/>
        <end position="491"/>
    </location>
</feature>
<evidence type="ECO:0000256" key="11">
    <source>
        <dbReference type="ARBA" id="ARBA00022946"/>
    </source>
</evidence>
<dbReference type="Pfam" id="PF13880">
    <property type="entry name" value="Acetyltransf_13"/>
    <property type="match status" value="1"/>
</dbReference>
<dbReference type="PANTHER" id="PTHR43381">
    <property type="entry name" value="TRANSLATION INITIATION FACTOR IF-2-RELATED"/>
    <property type="match status" value="1"/>
</dbReference>
<keyword evidence="8" id="KW-0863">Zinc-finger</keyword>
<comment type="similarity">
    <text evidence="3">Belongs to the TRAFAC class translation factor GTPase superfamily. Classic translation factor GTPase family. IF-2 subfamily.</text>
</comment>
<feature type="region of interest" description="Disordered" evidence="18">
    <location>
        <begin position="406"/>
        <end position="576"/>
    </location>
</feature>
<dbReference type="HAMAP" id="MF_00100_B">
    <property type="entry name" value="IF_2_B"/>
    <property type="match status" value="1"/>
</dbReference>
<dbReference type="GO" id="GO:0005739">
    <property type="term" value="C:mitochondrion"/>
    <property type="evidence" value="ECO:0007669"/>
    <property type="project" value="UniProtKB-SubCell"/>
</dbReference>